<protein>
    <submittedName>
        <fullName evidence="1">Uncharacterized protein</fullName>
    </submittedName>
</protein>
<evidence type="ECO:0000313" key="1">
    <source>
        <dbReference type="EMBL" id="SLN63949.1"/>
    </source>
</evidence>
<dbReference type="AlphaFoldDB" id="A0A1X6ZXI8"/>
<sequence>MYEESDYSRTLIIGPMNVDINIFRQSANSSWTLEITLDGNPKRWPHEFIADKAAYDAALAHLKERGIDSDMFTGEEDYEITDSPLNRSLLVEGHRFEIQIYRGADDEGWTLEIVNEKGTSIIPDTLFATDDDALGAAIADFENEPIEEFLG</sequence>
<proteinExistence type="predicted"/>
<dbReference type="Proteomes" id="UP000193061">
    <property type="component" value="Unassembled WGS sequence"/>
</dbReference>
<organism evidence="1 2">
    <name type="scientific">Roseovarius albus</name>
    <dbReference type="NCBI Taxonomy" id="1247867"/>
    <lineage>
        <taxon>Bacteria</taxon>
        <taxon>Pseudomonadati</taxon>
        <taxon>Pseudomonadota</taxon>
        <taxon>Alphaproteobacteria</taxon>
        <taxon>Rhodobacterales</taxon>
        <taxon>Roseobacteraceae</taxon>
        <taxon>Roseovarius</taxon>
    </lineage>
</organism>
<evidence type="ECO:0000313" key="2">
    <source>
        <dbReference type="Proteomes" id="UP000193061"/>
    </source>
</evidence>
<accession>A0A1X6ZXI8</accession>
<reference evidence="1 2" key="1">
    <citation type="submission" date="2017-03" db="EMBL/GenBank/DDBJ databases">
        <authorList>
            <person name="Afonso C.L."/>
            <person name="Miller P.J."/>
            <person name="Scott M.A."/>
            <person name="Spackman E."/>
            <person name="Goraichik I."/>
            <person name="Dimitrov K.M."/>
            <person name="Suarez D.L."/>
            <person name="Swayne D.E."/>
        </authorList>
    </citation>
    <scope>NUCLEOTIDE SEQUENCE [LARGE SCALE GENOMIC DNA]</scope>
    <source>
        <strain evidence="1 2">CECT 7450</strain>
    </source>
</reference>
<dbReference type="OrthoDB" id="7864523at2"/>
<keyword evidence="2" id="KW-1185">Reference proteome</keyword>
<dbReference type="RefSeq" id="WP_085807044.1">
    <property type="nucleotide sequence ID" value="NZ_FWFX01000012.1"/>
</dbReference>
<dbReference type="EMBL" id="FWFX01000012">
    <property type="protein sequence ID" value="SLN63949.1"/>
    <property type="molecule type" value="Genomic_DNA"/>
</dbReference>
<name>A0A1X6ZXI8_9RHOB</name>
<gene>
    <name evidence="1" type="ORF">ROA7450_03363</name>
</gene>